<keyword evidence="3" id="KW-1185">Reference proteome</keyword>
<evidence type="ECO:0000313" key="2">
    <source>
        <dbReference type="EMBL" id="MDF9300808.1"/>
    </source>
</evidence>
<organism evidence="2 3">
    <name type="scientific">Weissella fermenti</name>
    <dbReference type="NCBI Taxonomy" id="2987699"/>
    <lineage>
        <taxon>Bacteria</taxon>
        <taxon>Bacillati</taxon>
        <taxon>Bacillota</taxon>
        <taxon>Bacilli</taxon>
        <taxon>Lactobacillales</taxon>
        <taxon>Lactobacillaceae</taxon>
        <taxon>Weissella</taxon>
    </lineage>
</organism>
<dbReference type="SUPFAM" id="SSF47413">
    <property type="entry name" value="lambda repressor-like DNA-binding domains"/>
    <property type="match status" value="1"/>
</dbReference>
<comment type="caution">
    <text evidence="2">The sequence shown here is derived from an EMBL/GenBank/DDBJ whole genome shotgun (WGS) entry which is preliminary data.</text>
</comment>
<dbReference type="RefSeq" id="WP_199405023.1">
    <property type="nucleotide sequence ID" value="NZ_JAOZFC020000003.1"/>
</dbReference>
<dbReference type="InterPro" id="IPR001387">
    <property type="entry name" value="Cro/C1-type_HTH"/>
</dbReference>
<dbReference type="CDD" id="cd00093">
    <property type="entry name" value="HTH_XRE"/>
    <property type="match status" value="1"/>
</dbReference>
<dbReference type="Proteomes" id="UP001146336">
    <property type="component" value="Unassembled WGS sequence"/>
</dbReference>
<dbReference type="Pfam" id="PF01381">
    <property type="entry name" value="HTH_3"/>
    <property type="match status" value="1"/>
</dbReference>
<dbReference type="InterPro" id="IPR010982">
    <property type="entry name" value="Lambda_DNA-bd_dom_sf"/>
</dbReference>
<sequence>MDDDTQDKIKRLIEQKRIERKDIEARQKLLIDVATPEKIYHRIKAFADEQGKSLRQVATFARLSPSAIAQYKRGVEPTYVSLLKIAGALDTDYGKLISDDPVFQSLVRISGVYKKIFIKGIGGISFDELIDYFKSGKLPEDSVTAIANELGVSTQYLRTGTIINDHDEKVEKMIELSYKRAMTPKYDEIDMLAGVDVQRKIVNVPAEFSVTSWVNKIPDISDKTRRRIAKYVKAQIMLDELDREEKAENEAREARKKD</sequence>
<dbReference type="EMBL" id="JAOZFC020000003">
    <property type="protein sequence ID" value="MDF9300808.1"/>
    <property type="molecule type" value="Genomic_DNA"/>
</dbReference>
<evidence type="ECO:0000313" key="3">
    <source>
        <dbReference type="Proteomes" id="UP001146336"/>
    </source>
</evidence>
<protein>
    <submittedName>
        <fullName evidence="2">Helix-turn-helix transcriptional regulator</fullName>
    </submittedName>
</protein>
<dbReference type="Gene3D" id="1.10.260.40">
    <property type="entry name" value="lambda repressor-like DNA-binding domains"/>
    <property type="match status" value="1"/>
</dbReference>
<dbReference type="PROSITE" id="PS50943">
    <property type="entry name" value="HTH_CROC1"/>
    <property type="match status" value="1"/>
</dbReference>
<evidence type="ECO:0000259" key="1">
    <source>
        <dbReference type="PROSITE" id="PS50943"/>
    </source>
</evidence>
<reference evidence="2" key="1">
    <citation type="submission" date="2023-03" db="EMBL/GenBank/DDBJ databases">
        <title>Comparative genomics of Weissella fermenti BK2, and weissella type species.</title>
        <authorList>
            <person name="Lee J.K."/>
            <person name="Baek J.H."/>
            <person name="Kim J.M."/>
            <person name="Choi D.G."/>
            <person name="Jeon C.O."/>
        </authorList>
    </citation>
    <scope>NUCLEOTIDE SEQUENCE</scope>
    <source>
        <strain evidence="2">BK2</strain>
    </source>
</reference>
<dbReference type="SMART" id="SM00530">
    <property type="entry name" value="HTH_XRE"/>
    <property type="match status" value="1"/>
</dbReference>
<proteinExistence type="predicted"/>
<gene>
    <name evidence="2" type="ORF">OIT47_011100</name>
</gene>
<accession>A0ABT6D5K7</accession>
<feature type="domain" description="HTH cro/C1-type" evidence="1">
    <location>
        <begin position="43"/>
        <end position="96"/>
    </location>
</feature>
<name>A0ABT6D5K7_9LACO</name>